<gene>
    <name evidence="9" type="ORF">QR98_0006860</name>
    <name evidence="8" type="ORF">SSS_1700</name>
</gene>
<feature type="domain" description="BHLH" evidence="7">
    <location>
        <begin position="19"/>
        <end position="71"/>
    </location>
</feature>
<dbReference type="Pfam" id="PF00010">
    <property type="entry name" value="HLH"/>
    <property type="match status" value="1"/>
</dbReference>
<dbReference type="Proteomes" id="UP000070412">
    <property type="component" value="Unassembled WGS sequence"/>
</dbReference>
<organism evidence="9 12">
    <name type="scientific">Sarcoptes scabiei</name>
    <name type="common">Itch mite</name>
    <name type="synonym">Acarus scabiei</name>
    <dbReference type="NCBI Taxonomy" id="52283"/>
    <lineage>
        <taxon>Eukaryota</taxon>
        <taxon>Metazoa</taxon>
        <taxon>Ecdysozoa</taxon>
        <taxon>Arthropoda</taxon>
        <taxon>Chelicerata</taxon>
        <taxon>Arachnida</taxon>
        <taxon>Acari</taxon>
        <taxon>Acariformes</taxon>
        <taxon>Sarcoptiformes</taxon>
        <taxon>Astigmata</taxon>
        <taxon>Psoroptidia</taxon>
        <taxon>Sarcoptoidea</taxon>
        <taxon>Sarcoptidae</taxon>
        <taxon>Sarcoptinae</taxon>
        <taxon>Sarcoptes</taxon>
    </lineage>
</organism>
<sequence length="535" mass="58872">MAGGSGGHNLDENLKEKRAKREIANMNERRRMQNINAGFHSLRSLLPQKHNGEKLSKAAILQHTANYIYQLENEISKLLPKHDGGSSSKTEWLKRLQSQPPDCPSCKRKKFENSHRLDLDSSPMGGDGSSTESSSEQEITTSSKSNQRNKNRQSSVSMRQSDTATTLRKQLIKIEKELEEERRLRYALEDELHRKDGHHSSAIHSSNGRNFYSNSVEQDAEEVEVASESLEIEMHSCPASPPEMLIATSDHQTNLYHLEQAQLLEPQQRLQKQNAIALPIDVPFVTTHEIDPNADSTGTDQLKNAANQVLFLVDSDVMVLEHATKLHPSTCASSSTISDSDQTHILQLIPNNSSAKDGGPTILTAKHIKTESGDQAKTSRQNLNTIVEAIRHLEGDSLFNETVVVGQDENGVTTTNCVLKSSTNGTSGNGPMITKKMIIGPNNSIKTSNKSNSIANAKIIAVTNQGGQNSIRTYPITTTTIQPNKQIQTIKIKTEEGSPENKEKSSSTTTSSATARPQIIQIQRPNVIVANSIEN</sequence>
<evidence type="ECO:0000313" key="10">
    <source>
        <dbReference type="EnsemblMetazoa" id="KAF7489566.1"/>
    </source>
</evidence>
<feature type="compositionally biased region" description="Low complexity" evidence="6">
    <location>
        <begin position="506"/>
        <end position="515"/>
    </location>
</feature>
<comment type="subcellular location">
    <subcellularLocation>
        <location evidence="1">Nucleus</location>
    </subcellularLocation>
</comment>
<dbReference type="CDD" id="cd11419">
    <property type="entry name" value="bHLHzip_TFAP4"/>
    <property type="match status" value="1"/>
</dbReference>
<feature type="compositionally biased region" description="Basic and acidic residues" evidence="6">
    <location>
        <begin position="492"/>
        <end position="505"/>
    </location>
</feature>
<reference evidence="10" key="4">
    <citation type="submission" date="2022-06" db="UniProtKB">
        <authorList>
            <consortium name="EnsemblMetazoa"/>
        </authorList>
    </citation>
    <scope>IDENTIFICATION</scope>
</reference>
<dbReference type="EnsemblMetazoa" id="SSS_1700s_mrna">
    <property type="protein sequence ID" value="KAF7489566.1"/>
    <property type="gene ID" value="SSS_1700"/>
</dbReference>
<dbReference type="GO" id="GO:0046983">
    <property type="term" value="F:protein dimerization activity"/>
    <property type="evidence" value="ECO:0007669"/>
    <property type="project" value="InterPro"/>
</dbReference>
<dbReference type="PANTHER" id="PTHR15741">
    <property type="entry name" value="BASIC HELIX-LOOP-HELIX ZIP TRANSCRIPTION FACTOR"/>
    <property type="match status" value="1"/>
</dbReference>
<dbReference type="PANTHER" id="PTHR15741:SF27">
    <property type="entry name" value="TRANSCRIPTION FACTOR AP-4"/>
    <property type="match status" value="1"/>
</dbReference>
<evidence type="ECO:0000256" key="5">
    <source>
        <dbReference type="ARBA" id="ARBA00023242"/>
    </source>
</evidence>
<evidence type="ECO:0000313" key="11">
    <source>
        <dbReference type="Proteomes" id="UP000070412"/>
    </source>
</evidence>
<feature type="compositionally biased region" description="Polar residues" evidence="6">
    <location>
        <begin position="85"/>
        <end position="100"/>
    </location>
</feature>
<dbReference type="VEuPathDB" id="VectorBase:SSCA010121"/>
<feature type="region of interest" description="Disordered" evidence="6">
    <location>
        <begin position="490"/>
        <end position="522"/>
    </location>
</feature>
<evidence type="ECO:0000256" key="3">
    <source>
        <dbReference type="ARBA" id="ARBA00023125"/>
    </source>
</evidence>
<dbReference type="SUPFAM" id="SSF47459">
    <property type="entry name" value="HLH, helix-loop-helix DNA-binding domain"/>
    <property type="match status" value="1"/>
</dbReference>
<feature type="region of interest" description="Disordered" evidence="6">
    <location>
        <begin position="80"/>
        <end position="166"/>
    </location>
</feature>
<evidence type="ECO:0000313" key="8">
    <source>
        <dbReference type="EMBL" id="KAF7489566.1"/>
    </source>
</evidence>
<protein>
    <submittedName>
        <fullName evidence="8 9">Transcription factor AP-4</fullName>
    </submittedName>
</protein>
<dbReference type="AlphaFoldDB" id="A0A131ZU41"/>
<dbReference type="OrthoDB" id="10029128at2759"/>
<dbReference type="InterPro" id="IPR036638">
    <property type="entry name" value="HLH_DNA-bd_sf"/>
</dbReference>
<keyword evidence="4" id="KW-0804">Transcription</keyword>
<dbReference type="PROSITE" id="PS50888">
    <property type="entry name" value="BHLH"/>
    <property type="match status" value="1"/>
</dbReference>
<keyword evidence="2" id="KW-0805">Transcription regulation</keyword>
<proteinExistence type="predicted"/>
<keyword evidence="11" id="KW-1185">Reference proteome</keyword>
<dbReference type="SMART" id="SM00353">
    <property type="entry name" value="HLH"/>
    <property type="match status" value="1"/>
</dbReference>
<reference evidence="9 12" key="1">
    <citation type="journal article" date="2015" name="Parasit. Vectors">
        <title>Draft genome of the scabies mite.</title>
        <authorList>
            <person name="Rider S.D.Jr."/>
            <person name="Morgan M.S."/>
            <person name="Arlian L.G."/>
        </authorList>
    </citation>
    <scope>NUCLEOTIDE SEQUENCE [LARGE SCALE GENOMIC DNA]</scope>
    <source>
        <strain evidence="9">Arlian Lab</strain>
    </source>
</reference>
<evidence type="ECO:0000313" key="9">
    <source>
        <dbReference type="EMBL" id="KPM02277.1"/>
    </source>
</evidence>
<keyword evidence="5" id="KW-0539">Nucleus</keyword>
<dbReference type="EMBL" id="WVUK01000064">
    <property type="protein sequence ID" value="KAF7489566.1"/>
    <property type="molecule type" value="Genomic_DNA"/>
</dbReference>
<evidence type="ECO:0000256" key="2">
    <source>
        <dbReference type="ARBA" id="ARBA00023015"/>
    </source>
</evidence>
<dbReference type="Proteomes" id="UP000616769">
    <property type="component" value="Unassembled WGS sequence"/>
</dbReference>
<dbReference type="GO" id="GO:0000978">
    <property type="term" value="F:RNA polymerase II cis-regulatory region sequence-specific DNA binding"/>
    <property type="evidence" value="ECO:0007669"/>
    <property type="project" value="TreeGrafter"/>
</dbReference>
<reference evidence="8" key="3">
    <citation type="submission" date="2020-01" db="EMBL/GenBank/DDBJ databases">
        <authorList>
            <person name="Korhonen P.K.K."/>
            <person name="Guangxu M.G."/>
            <person name="Wang T.W."/>
            <person name="Stroehlein A.J.S."/>
            <person name="Young N.D."/>
            <person name="Ang C.-S.A."/>
            <person name="Fernando D.W.F."/>
            <person name="Lu H.L."/>
            <person name="Taylor S.T."/>
            <person name="Ehtesham M.E.M."/>
            <person name="Najaraj S.H.N."/>
            <person name="Harsha G.H.G."/>
            <person name="Madugundu A.M."/>
            <person name="Renuse S.R."/>
            <person name="Holt D.H."/>
            <person name="Pandey A.P."/>
            <person name="Papenfuss A.P."/>
            <person name="Gasser R.B.G."/>
            <person name="Fischer K.F."/>
        </authorList>
    </citation>
    <scope>NUCLEOTIDE SEQUENCE</scope>
    <source>
        <strain evidence="8">SSS_KF_BRIS2020</strain>
    </source>
</reference>
<dbReference type="InterPro" id="IPR052207">
    <property type="entry name" value="Max-like/E-box_TFs"/>
</dbReference>
<dbReference type="EMBL" id="JXLN01001434">
    <property type="protein sequence ID" value="KPM02277.1"/>
    <property type="molecule type" value="Genomic_DNA"/>
</dbReference>
<evidence type="ECO:0000256" key="6">
    <source>
        <dbReference type="SAM" id="MobiDB-lite"/>
    </source>
</evidence>
<evidence type="ECO:0000259" key="7">
    <source>
        <dbReference type="PROSITE" id="PS50888"/>
    </source>
</evidence>
<feature type="compositionally biased region" description="Polar residues" evidence="6">
    <location>
        <begin position="146"/>
        <end position="166"/>
    </location>
</feature>
<dbReference type="Gene3D" id="4.10.280.10">
    <property type="entry name" value="Helix-loop-helix DNA-binding domain"/>
    <property type="match status" value="1"/>
</dbReference>
<feature type="compositionally biased region" description="Low complexity" evidence="6">
    <location>
        <begin position="129"/>
        <end position="145"/>
    </location>
</feature>
<dbReference type="GO" id="GO:0005634">
    <property type="term" value="C:nucleus"/>
    <property type="evidence" value="ECO:0007669"/>
    <property type="project" value="UniProtKB-SubCell"/>
</dbReference>
<name>A0A131ZU41_SARSC</name>
<evidence type="ECO:0000313" key="12">
    <source>
        <dbReference type="Proteomes" id="UP000616769"/>
    </source>
</evidence>
<evidence type="ECO:0000256" key="4">
    <source>
        <dbReference type="ARBA" id="ARBA00023163"/>
    </source>
</evidence>
<dbReference type="GO" id="GO:0000981">
    <property type="term" value="F:DNA-binding transcription factor activity, RNA polymerase II-specific"/>
    <property type="evidence" value="ECO:0007669"/>
    <property type="project" value="TreeGrafter"/>
</dbReference>
<dbReference type="InterPro" id="IPR011598">
    <property type="entry name" value="bHLH_dom"/>
</dbReference>
<evidence type="ECO:0000256" key="1">
    <source>
        <dbReference type="ARBA" id="ARBA00004123"/>
    </source>
</evidence>
<accession>A0A131ZU41</accession>
<keyword evidence="3" id="KW-0238">DNA-binding</keyword>
<reference evidence="11" key="2">
    <citation type="journal article" date="2020" name="PLoS Negl. Trop. Dis.">
        <title>High-quality nuclear genome for Sarcoptes scabiei-A critical resource for a neglected parasite.</title>
        <authorList>
            <person name="Korhonen P.K."/>
            <person name="Gasser R.B."/>
            <person name="Ma G."/>
            <person name="Wang T."/>
            <person name="Stroehlein A.J."/>
            <person name="Young N.D."/>
            <person name="Ang C.S."/>
            <person name="Fernando D.D."/>
            <person name="Lu H.C."/>
            <person name="Taylor S."/>
            <person name="Reynolds S.L."/>
            <person name="Mofiz E."/>
            <person name="Najaraj S.H."/>
            <person name="Gowda H."/>
            <person name="Madugundu A."/>
            <person name="Renuse S."/>
            <person name="Holt D."/>
            <person name="Pandey A."/>
            <person name="Papenfuss A.T."/>
            <person name="Fischer K."/>
        </authorList>
    </citation>
    <scope>NUCLEOTIDE SEQUENCE [LARGE SCALE GENOMIC DNA]</scope>
</reference>